<evidence type="ECO:0000313" key="2">
    <source>
        <dbReference type="Proteomes" id="UP000692954"/>
    </source>
</evidence>
<evidence type="ECO:0000313" key="1">
    <source>
        <dbReference type="EMBL" id="CAD8072516.1"/>
    </source>
</evidence>
<accession>A0A8S1M7D2</accession>
<comment type="caution">
    <text evidence="1">The sequence shown here is derived from an EMBL/GenBank/DDBJ whole genome shotgun (WGS) entry which is preliminary data.</text>
</comment>
<name>A0A8S1M7D2_9CILI</name>
<sequence>MSKTGLIIDEHQELLSDTSNRKVSTRKNRPIYTQTISVKRYHKIPLRTQQMLFEQVFKNGKKIKQAAKELRMNYSSAKSLIHYYKTEKRPVPDQVKKLIDKKKQASFCSILQKNGRDLTLLVEIKLNHEIVASYNYFEKLHNEVKEETI</sequence>
<dbReference type="OrthoDB" id="290423at2759"/>
<gene>
    <name evidence="1" type="ORF">PSON_ATCC_30995.1.T0290204</name>
</gene>
<protein>
    <submittedName>
        <fullName evidence="1">Uncharacterized protein</fullName>
    </submittedName>
</protein>
<reference evidence="1" key="1">
    <citation type="submission" date="2021-01" db="EMBL/GenBank/DDBJ databases">
        <authorList>
            <consortium name="Genoscope - CEA"/>
            <person name="William W."/>
        </authorList>
    </citation>
    <scope>NUCLEOTIDE SEQUENCE</scope>
</reference>
<dbReference type="Proteomes" id="UP000692954">
    <property type="component" value="Unassembled WGS sequence"/>
</dbReference>
<keyword evidence="2" id="KW-1185">Reference proteome</keyword>
<dbReference type="AlphaFoldDB" id="A0A8S1M7D2"/>
<dbReference type="EMBL" id="CAJJDN010000029">
    <property type="protein sequence ID" value="CAD8072516.1"/>
    <property type="molecule type" value="Genomic_DNA"/>
</dbReference>
<organism evidence="1 2">
    <name type="scientific">Paramecium sonneborni</name>
    <dbReference type="NCBI Taxonomy" id="65129"/>
    <lineage>
        <taxon>Eukaryota</taxon>
        <taxon>Sar</taxon>
        <taxon>Alveolata</taxon>
        <taxon>Ciliophora</taxon>
        <taxon>Intramacronucleata</taxon>
        <taxon>Oligohymenophorea</taxon>
        <taxon>Peniculida</taxon>
        <taxon>Parameciidae</taxon>
        <taxon>Paramecium</taxon>
    </lineage>
</organism>
<proteinExistence type="predicted"/>